<dbReference type="InterPro" id="IPR000014">
    <property type="entry name" value="PAS"/>
</dbReference>
<dbReference type="EMBL" id="CP042652">
    <property type="protein sequence ID" value="QKE28230.1"/>
    <property type="molecule type" value="Genomic_DNA"/>
</dbReference>
<sequence>MSIDNEIIMPKEMIIVSETDEKGNIIFANDDFCKIAGYDISELLGNPHNIVRHQDMPKLAFEDLWKTIKNGNVWKGIVKNKTKNGGFYWVRATVYPSQDPSGKSRYISVRIKPTKKEISDAIKLYSTLK</sequence>
<dbReference type="Proteomes" id="UP000503483">
    <property type="component" value="Chromosome"/>
</dbReference>
<dbReference type="CDD" id="cd00130">
    <property type="entry name" value="PAS"/>
    <property type="match status" value="1"/>
</dbReference>
<dbReference type="RefSeq" id="WP_430385340.1">
    <property type="nucleotide sequence ID" value="NZ_CP042652.1"/>
</dbReference>
<dbReference type="SUPFAM" id="SSF55785">
    <property type="entry name" value="PYP-like sensor domain (PAS domain)"/>
    <property type="match status" value="1"/>
</dbReference>
<dbReference type="InterPro" id="IPR013655">
    <property type="entry name" value="PAS_fold_3"/>
</dbReference>
<organism evidence="2 3">
    <name type="scientific">Arcobacter acticola</name>
    <dbReference type="NCBI Taxonomy" id="1849015"/>
    <lineage>
        <taxon>Bacteria</taxon>
        <taxon>Pseudomonadati</taxon>
        <taxon>Campylobacterota</taxon>
        <taxon>Epsilonproteobacteria</taxon>
        <taxon>Campylobacterales</taxon>
        <taxon>Arcobacteraceae</taxon>
        <taxon>Arcobacter</taxon>
    </lineage>
</organism>
<dbReference type="Gene3D" id="3.30.450.20">
    <property type="entry name" value="PAS domain"/>
    <property type="match status" value="1"/>
</dbReference>
<dbReference type="PROSITE" id="PS50112">
    <property type="entry name" value="PAS"/>
    <property type="match status" value="1"/>
</dbReference>
<dbReference type="InterPro" id="IPR035965">
    <property type="entry name" value="PAS-like_dom_sf"/>
</dbReference>
<evidence type="ECO:0000313" key="2">
    <source>
        <dbReference type="EMBL" id="QKE28230.1"/>
    </source>
</evidence>
<dbReference type="KEGG" id="paco:AACT_1038"/>
<dbReference type="AlphaFoldDB" id="A0A6M8ECM9"/>
<evidence type="ECO:0000259" key="1">
    <source>
        <dbReference type="PROSITE" id="PS50112"/>
    </source>
</evidence>
<reference evidence="2 3" key="1">
    <citation type="submission" date="2019-08" db="EMBL/GenBank/DDBJ databases">
        <title>Complete genome sequence of Arcobacter acticola.</title>
        <authorList>
            <person name="Miller W."/>
        </authorList>
    </citation>
    <scope>NUCLEOTIDE SEQUENCE [LARGE SCALE GENOMIC DNA]</scope>
    <source>
        <strain evidence="2 3">KCTC 52212</strain>
    </source>
</reference>
<evidence type="ECO:0000313" key="3">
    <source>
        <dbReference type="Proteomes" id="UP000503483"/>
    </source>
</evidence>
<dbReference type="Pfam" id="PF08447">
    <property type="entry name" value="PAS_3"/>
    <property type="match status" value="1"/>
</dbReference>
<gene>
    <name evidence="2" type="ORF">AACT_1038</name>
</gene>
<accession>A0A6M8ECM9</accession>
<proteinExistence type="predicted"/>
<feature type="domain" description="PAS" evidence="1">
    <location>
        <begin position="20"/>
        <end position="71"/>
    </location>
</feature>
<protein>
    <submittedName>
        <fullName evidence="2">PAS sensor-containing signal transduction protein</fullName>
    </submittedName>
</protein>
<dbReference type="NCBIfam" id="TIGR00229">
    <property type="entry name" value="sensory_box"/>
    <property type="match status" value="1"/>
</dbReference>
<name>A0A6M8ECM9_9BACT</name>
<keyword evidence="3" id="KW-1185">Reference proteome</keyword>